<keyword evidence="1" id="KW-0732">Signal</keyword>
<protein>
    <recommendedName>
        <fullName evidence="4">Nodule Cysteine-Rich (NCR) secreted peptide</fullName>
    </recommendedName>
</protein>
<evidence type="ECO:0000256" key="1">
    <source>
        <dbReference type="SAM" id="SignalP"/>
    </source>
</evidence>
<accession>A0A4S2JF77</accession>
<feature type="chain" id="PRO_5020951855" description="Nodule Cysteine-Rich (NCR) secreted peptide" evidence="1">
    <location>
        <begin position="24"/>
        <end position="72"/>
    </location>
</feature>
<evidence type="ECO:0008006" key="4">
    <source>
        <dbReference type="Google" id="ProtNLM"/>
    </source>
</evidence>
<evidence type="ECO:0000313" key="3">
    <source>
        <dbReference type="Proteomes" id="UP000308267"/>
    </source>
</evidence>
<dbReference type="Proteomes" id="UP000308267">
    <property type="component" value="Unassembled WGS sequence"/>
</dbReference>
<feature type="signal peptide" evidence="1">
    <location>
        <begin position="1"/>
        <end position="23"/>
    </location>
</feature>
<proteinExistence type="predicted"/>
<organism evidence="2 3">
    <name type="scientific">Opisthorchis felineus</name>
    <dbReference type="NCBI Taxonomy" id="147828"/>
    <lineage>
        <taxon>Eukaryota</taxon>
        <taxon>Metazoa</taxon>
        <taxon>Spiralia</taxon>
        <taxon>Lophotrochozoa</taxon>
        <taxon>Platyhelminthes</taxon>
        <taxon>Trematoda</taxon>
        <taxon>Digenea</taxon>
        <taxon>Opisthorchiida</taxon>
        <taxon>Opisthorchiata</taxon>
        <taxon>Opisthorchiidae</taxon>
        <taxon>Opisthorchis</taxon>
    </lineage>
</organism>
<reference evidence="2 3" key="1">
    <citation type="journal article" date="2019" name="BMC Genomics">
        <title>New insights from Opisthorchis felineus genome: update on genomics of the epidemiologically important liver flukes.</title>
        <authorList>
            <person name="Ershov N.I."/>
            <person name="Mordvinov V.A."/>
            <person name="Prokhortchouk E.B."/>
            <person name="Pakharukova M.Y."/>
            <person name="Gunbin K.V."/>
            <person name="Ustyantsev K."/>
            <person name="Genaev M.A."/>
            <person name="Blinov A.G."/>
            <person name="Mazur A."/>
            <person name="Boulygina E."/>
            <person name="Tsygankova S."/>
            <person name="Khrameeva E."/>
            <person name="Chekanov N."/>
            <person name="Fan G."/>
            <person name="Xiao A."/>
            <person name="Zhang H."/>
            <person name="Xu X."/>
            <person name="Yang H."/>
            <person name="Solovyev V."/>
            <person name="Lee S.M."/>
            <person name="Liu X."/>
            <person name="Afonnikov D.A."/>
            <person name="Skryabin K.G."/>
        </authorList>
    </citation>
    <scope>NUCLEOTIDE SEQUENCE [LARGE SCALE GENOMIC DNA]</scope>
    <source>
        <strain evidence="2">AK-0245</strain>
        <tissue evidence="2">Whole organism</tissue>
    </source>
</reference>
<evidence type="ECO:0000313" key="2">
    <source>
        <dbReference type="EMBL" id="TGZ34273.1"/>
    </source>
</evidence>
<comment type="caution">
    <text evidence="2">The sequence shown here is derived from an EMBL/GenBank/DDBJ whole genome shotgun (WGS) entry which is preliminary data.</text>
</comment>
<gene>
    <name evidence="2" type="ORF">CRM22_011412</name>
</gene>
<sequence>MHRLCFTFFVIIYLIAFCGFVESKKDEPTVLPCKENCDLQLKICLCKSSKPMSSLLKQFRVTKRLQQHFVCW</sequence>
<dbReference type="EMBL" id="SJOL01013228">
    <property type="protein sequence ID" value="TGZ34273.1"/>
    <property type="molecule type" value="Genomic_DNA"/>
</dbReference>
<keyword evidence="3" id="KW-1185">Reference proteome</keyword>
<dbReference type="AlphaFoldDB" id="A0A4S2JF77"/>
<name>A0A4S2JF77_OPIFE</name>